<evidence type="ECO:0000313" key="3">
    <source>
        <dbReference type="Proteomes" id="UP000598146"/>
    </source>
</evidence>
<sequence length="105" mass="11866">MSESYVAMTLYFRVAGTDAGELRALAEARAEFYRDFPGLVLKAFVHDAEAGRYGSHYIWRDEAAARAFRESDLIAQMVRRFGHQPEIHQYQVLALVQPQASDIGS</sequence>
<evidence type="ECO:0000313" key="2">
    <source>
        <dbReference type="EMBL" id="MBG0566364.1"/>
    </source>
</evidence>
<dbReference type="Pfam" id="PF03992">
    <property type="entry name" value="ABM"/>
    <property type="match status" value="1"/>
</dbReference>
<protein>
    <submittedName>
        <fullName evidence="2">DUF4865 family protein</fullName>
    </submittedName>
</protein>
<dbReference type="Proteomes" id="UP000598146">
    <property type="component" value="Unassembled WGS sequence"/>
</dbReference>
<dbReference type="RefSeq" id="WP_196418145.1">
    <property type="nucleotide sequence ID" value="NZ_JADQTO010000020.1"/>
</dbReference>
<feature type="domain" description="ABM" evidence="1">
    <location>
        <begin position="8"/>
        <end position="79"/>
    </location>
</feature>
<organism evidence="2 3">
    <name type="scientific">Actinoplanes aureus</name>
    <dbReference type="NCBI Taxonomy" id="2792083"/>
    <lineage>
        <taxon>Bacteria</taxon>
        <taxon>Bacillati</taxon>
        <taxon>Actinomycetota</taxon>
        <taxon>Actinomycetes</taxon>
        <taxon>Micromonosporales</taxon>
        <taxon>Micromonosporaceae</taxon>
        <taxon>Actinoplanes</taxon>
    </lineage>
</organism>
<dbReference type="AlphaFoldDB" id="A0A931CA98"/>
<dbReference type="Gene3D" id="3.30.70.100">
    <property type="match status" value="1"/>
</dbReference>
<dbReference type="InterPro" id="IPR007138">
    <property type="entry name" value="ABM_dom"/>
</dbReference>
<name>A0A931CA98_9ACTN</name>
<dbReference type="EMBL" id="JADQTO010000020">
    <property type="protein sequence ID" value="MBG0566364.1"/>
    <property type="molecule type" value="Genomic_DNA"/>
</dbReference>
<proteinExistence type="predicted"/>
<dbReference type="SUPFAM" id="SSF54909">
    <property type="entry name" value="Dimeric alpha+beta barrel"/>
    <property type="match status" value="1"/>
</dbReference>
<comment type="caution">
    <text evidence="2">The sequence shown here is derived from an EMBL/GenBank/DDBJ whole genome shotgun (WGS) entry which is preliminary data.</text>
</comment>
<evidence type="ECO:0000259" key="1">
    <source>
        <dbReference type="Pfam" id="PF03992"/>
    </source>
</evidence>
<reference evidence="2" key="1">
    <citation type="submission" date="2020-11" db="EMBL/GenBank/DDBJ databases">
        <title>Isolation and identification of active actinomycetes.</title>
        <authorList>
            <person name="Sun X."/>
        </authorList>
    </citation>
    <scope>NUCLEOTIDE SEQUENCE</scope>
    <source>
        <strain evidence="2">NEAU-A11</strain>
    </source>
</reference>
<accession>A0A931CA98</accession>
<dbReference type="InterPro" id="IPR011008">
    <property type="entry name" value="Dimeric_a/b-barrel"/>
</dbReference>
<gene>
    <name evidence="2" type="ORF">I4J89_33445</name>
</gene>
<keyword evidence="3" id="KW-1185">Reference proteome</keyword>